<evidence type="ECO:0000313" key="2">
    <source>
        <dbReference type="Proteomes" id="UP000306509"/>
    </source>
</evidence>
<keyword evidence="2" id="KW-1185">Reference proteome</keyword>
<dbReference type="InterPro" id="IPR037018">
    <property type="entry name" value="GH65_N"/>
</dbReference>
<dbReference type="InterPro" id="IPR008928">
    <property type="entry name" value="6-hairpin_glycosidase_sf"/>
</dbReference>
<name>A0A4U8QAG9_9FIRM</name>
<dbReference type="SUPFAM" id="SSF48208">
    <property type="entry name" value="Six-hairpin glycosidases"/>
    <property type="match status" value="1"/>
</dbReference>
<organism evidence="1 2">
    <name type="scientific">Robinsoniella peoriensis</name>
    <dbReference type="NCBI Taxonomy" id="180332"/>
    <lineage>
        <taxon>Bacteria</taxon>
        <taxon>Bacillati</taxon>
        <taxon>Bacillota</taxon>
        <taxon>Clostridia</taxon>
        <taxon>Lachnospirales</taxon>
        <taxon>Lachnospiraceae</taxon>
        <taxon>Robinsoniella</taxon>
    </lineage>
</organism>
<proteinExistence type="predicted"/>
<dbReference type="GO" id="GO:0005975">
    <property type="term" value="P:carbohydrate metabolic process"/>
    <property type="evidence" value="ECO:0007669"/>
    <property type="project" value="InterPro"/>
</dbReference>
<reference evidence="1 2" key="1">
    <citation type="journal article" date="2019" name="Anaerobe">
        <title>Detection of Robinsoniella peoriensis in multiple bone samples of a trauma patient.</title>
        <authorList>
            <person name="Schrottner P."/>
            <person name="Hartwich K."/>
            <person name="Bunk B."/>
            <person name="Schober I."/>
            <person name="Helbig S."/>
            <person name="Rudolph W.W."/>
            <person name="Gunzer F."/>
        </authorList>
    </citation>
    <scope>NUCLEOTIDE SEQUENCE [LARGE SCALE GENOMIC DNA]</scope>
    <source>
        <strain evidence="1 2">DSM 106044</strain>
    </source>
</reference>
<accession>A0A4U8QAG9</accession>
<dbReference type="RefSeq" id="WP_138001924.1">
    <property type="nucleotide sequence ID" value="NZ_QGQD01000023.1"/>
</dbReference>
<gene>
    <name evidence="1" type="ORF">DSM106044_01028</name>
</gene>
<dbReference type="Gene3D" id="2.70.98.40">
    <property type="entry name" value="Glycoside hydrolase, family 65, N-terminal domain"/>
    <property type="match status" value="1"/>
</dbReference>
<dbReference type="GO" id="GO:0003824">
    <property type="term" value="F:catalytic activity"/>
    <property type="evidence" value="ECO:0007669"/>
    <property type="project" value="UniProtKB-ARBA"/>
</dbReference>
<dbReference type="Proteomes" id="UP000306509">
    <property type="component" value="Unassembled WGS sequence"/>
</dbReference>
<evidence type="ECO:0000313" key="1">
    <source>
        <dbReference type="EMBL" id="TLD01991.1"/>
    </source>
</evidence>
<dbReference type="AlphaFoldDB" id="A0A4U8QAG9"/>
<dbReference type="EMBL" id="QGQD01000023">
    <property type="protein sequence ID" value="TLD01991.1"/>
    <property type="molecule type" value="Genomic_DNA"/>
</dbReference>
<comment type="caution">
    <text evidence="1">The sequence shown here is derived from an EMBL/GenBank/DDBJ whole genome shotgun (WGS) entry which is preliminary data.</text>
</comment>
<sequence>MFDNNNRYIIQDYHKKPTFASFLPGLNGIHGIPVWCFYVNRGQGITSFGLEDKDHALMEFYPAHQAYQRTKRMGFRTFMKVNGVYTEAFTRDAYDKEMRIGMNDLTIREENTDLNLEITVKYYTLPSEELGGLVRQVYICNKGSQRASIEVLDGMAEMLPYGIDWQSMKVEGQTSKAWMEVLNHETGIPYCKMRVSTDDIAEVKEVEGGNFGFAFASSGEVLPAVINQEHIFGYENSLENPLCFQEKSLSELLEGKQIAQNILPCCFFALEREILPGETCSFVEVFGQSKNQTLLKRLYEKTLQPDYFKNKEAKSYEITMQLTDRIATKTASKSFDLYCRQTYLDNVLRGGCPMILGGNKLFYLYSRKHGDVERDYNFFRILPEFYTQGNGNFRDVNQNRRSDVQFSPFVREANIKMFYNCIQIDGYNPLGIEKTTYHMPGEETSFTPGQFYQELADAYPGQEMKIEEMFHQKMAQAESDCKTSYMEGYWSDHWTYNLDLVESYLTIYPEKEESLLFQDNTYLYKQAAVTLLPRKKRYVHTMQGIRQYHYLKKNPQGDKKEYLEEENGRKVTSTLAEKLFLICVVKTAALDLNGMGIEMEGGKPGWYDALNGLPGLLGSSMCETYELARNLSFLLSALEKYDRKLSVPQELMNLVVKMVDAQTTEDMLTRWNLVNDAKEAYWESTCGCLSGNKAIIIREEAVRILKVFQTAVIMGIEKALEIGHGISPAYFSYEVLAYEEDAFGILPTEVKAKMLPYFLEGPVRFLKLDMNREKKYRLYQQVKDSGLYDRALGMYKVNASLEQESYEIGRARAFTPGWLENESIWLHMEYKYLLELLKSGLYDAFTGDFQRAAIPFQKEERYGRSILENSSFIASSANPDPKLHGRGFVARLSGSTAEFVQMWQIMMFGEKPFRVLDGTLTLALQPFLPAYLIDEQREVQAAFLGSIPVVYHLENQQDYIPGNYSVKKYIITRKNREVIEICGEKLQGSIVEEIREEGVDGIEVYL</sequence>
<dbReference type="STRING" id="180332.GCA_000797495_00357"/>
<protein>
    <submittedName>
        <fullName evidence="1">Cellobiose phosphorylase</fullName>
    </submittedName>
</protein>